<gene>
    <name evidence="2" type="ORF">CBOVIS_LOCUS11975</name>
</gene>
<protein>
    <submittedName>
        <fullName evidence="2">Uncharacterized protein</fullName>
    </submittedName>
</protein>
<evidence type="ECO:0000313" key="3">
    <source>
        <dbReference type="Proteomes" id="UP000494206"/>
    </source>
</evidence>
<accession>A0A8S1FDG0</accession>
<sequence length="288" mass="31661">MADSQRENPQSKSNQPTSIESPVGHGIHSNAQNVDADENASGLVRAVAAPVAIQNDISDDMADQAIANQPRTNPPVTDLNQKGTGESSNVPNQELANGDAPNSDLNVVINMMENLDLNMRLEEDSPSSQQDEESEQTDSPHHEEVPPIRANSTANERGRRSFPSPNPSHIAHARELLRRSVENAAILLQVVGGDVAAFRNTRAARVEQDMDLVLSIVERLNIMPTFHDEVTPEEQFLESDEDSEAHEVEEAINDPDVQENTQCSICLSETMVQPQRCRMCRMIVGCKQ</sequence>
<feature type="region of interest" description="Disordered" evidence="1">
    <location>
        <begin position="67"/>
        <end position="104"/>
    </location>
</feature>
<feature type="region of interest" description="Disordered" evidence="1">
    <location>
        <begin position="1"/>
        <end position="38"/>
    </location>
</feature>
<dbReference type="Proteomes" id="UP000494206">
    <property type="component" value="Unassembled WGS sequence"/>
</dbReference>
<feature type="compositionally biased region" description="Polar residues" evidence="1">
    <location>
        <begin position="7"/>
        <end position="20"/>
    </location>
</feature>
<evidence type="ECO:0000256" key="1">
    <source>
        <dbReference type="SAM" id="MobiDB-lite"/>
    </source>
</evidence>
<reference evidence="2 3" key="1">
    <citation type="submission" date="2020-04" db="EMBL/GenBank/DDBJ databases">
        <authorList>
            <person name="Laetsch R D."/>
            <person name="Stevens L."/>
            <person name="Kumar S."/>
            <person name="Blaxter L. M."/>
        </authorList>
    </citation>
    <scope>NUCLEOTIDE SEQUENCE [LARGE SCALE GENOMIC DNA]</scope>
</reference>
<feature type="region of interest" description="Disordered" evidence="1">
    <location>
        <begin position="122"/>
        <end position="168"/>
    </location>
</feature>
<proteinExistence type="predicted"/>
<organism evidence="2 3">
    <name type="scientific">Caenorhabditis bovis</name>
    <dbReference type="NCBI Taxonomy" id="2654633"/>
    <lineage>
        <taxon>Eukaryota</taxon>
        <taxon>Metazoa</taxon>
        <taxon>Ecdysozoa</taxon>
        <taxon>Nematoda</taxon>
        <taxon>Chromadorea</taxon>
        <taxon>Rhabditida</taxon>
        <taxon>Rhabditina</taxon>
        <taxon>Rhabditomorpha</taxon>
        <taxon>Rhabditoidea</taxon>
        <taxon>Rhabditidae</taxon>
        <taxon>Peloderinae</taxon>
        <taxon>Caenorhabditis</taxon>
    </lineage>
</organism>
<dbReference type="AlphaFoldDB" id="A0A8S1FDG0"/>
<feature type="compositionally biased region" description="Polar residues" evidence="1">
    <location>
        <begin position="67"/>
        <end position="95"/>
    </location>
</feature>
<evidence type="ECO:0000313" key="2">
    <source>
        <dbReference type="EMBL" id="CAB3410452.1"/>
    </source>
</evidence>
<name>A0A8S1FDG0_9PELO</name>
<comment type="caution">
    <text evidence="2">The sequence shown here is derived from an EMBL/GenBank/DDBJ whole genome shotgun (WGS) entry which is preliminary data.</text>
</comment>
<keyword evidence="3" id="KW-1185">Reference proteome</keyword>
<dbReference type="EMBL" id="CADEPM010000010">
    <property type="protein sequence ID" value="CAB3410452.1"/>
    <property type="molecule type" value="Genomic_DNA"/>
</dbReference>